<dbReference type="Proteomes" id="UP001234178">
    <property type="component" value="Unassembled WGS sequence"/>
</dbReference>
<sequence>MATSTIQKEKRKTNSPHGRCSSQTIDNREAASHRFRRQIIANKTRSLESLVPCDTSFCRLDDHETNLL</sequence>
<gene>
    <name evidence="2" type="ORF">OUZ56_014604</name>
</gene>
<evidence type="ECO:0000256" key="1">
    <source>
        <dbReference type="SAM" id="MobiDB-lite"/>
    </source>
</evidence>
<name>A0ABR0AK92_9CRUS</name>
<organism evidence="2 3">
    <name type="scientific">Daphnia magna</name>
    <dbReference type="NCBI Taxonomy" id="35525"/>
    <lineage>
        <taxon>Eukaryota</taxon>
        <taxon>Metazoa</taxon>
        <taxon>Ecdysozoa</taxon>
        <taxon>Arthropoda</taxon>
        <taxon>Crustacea</taxon>
        <taxon>Branchiopoda</taxon>
        <taxon>Diplostraca</taxon>
        <taxon>Cladocera</taxon>
        <taxon>Anomopoda</taxon>
        <taxon>Daphniidae</taxon>
        <taxon>Daphnia</taxon>
    </lineage>
</organism>
<protein>
    <submittedName>
        <fullName evidence="2">Uncharacterized protein</fullName>
    </submittedName>
</protein>
<comment type="caution">
    <text evidence="2">The sequence shown here is derived from an EMBL/GenBank/DDBJ whole genome shotgun (WGS) entry which is preliminary data.</text>
</comment>
<evidence type="ECO:0000313" key="3">
    <source>
        <dbReference type="Proteomes" id="UP001234178"/>
    </source>
</evidence>
<feature type="region of interest" description="Disordered" evidence="1">
    <location>
        <begin position="1"/>
        <end position="32"/>
    </location>
</feature>
<dbReference type="EMBL" id="JAOYFB010000038">
    <property type="protein sequence ID" value="KAK4025541.1"/>
    <property type="molecule type" value="Genomic_DNA"/>
</dbReference>
<keyword evidence="3" id="KW-1185">Reference proteome</keyword>
<accession>A0ABR0AK92</accession>
<proteinExistence type="predicted"/>
<reference evidence="2 3" key="1">
    <citation type="journal article" date="2023" name="Nucleic Acids Res.">
        <title>The hologenome of Daphnia magna reveals possible DNA methylation and microbiome-mediated evolution of the host genome.</title>
        <authorList>
            <person name="Chaturvedi A."/>
            <person name="Li X."/>
            <person name="Dhandapani V."/>
            <person name="Marshall H."/>
            <person name="Kissane S."/>
            <person name="Cuenca-Cambronero M."/>
            <person name="Asole G."/>
            <person name="Calvet F."/>
            <person name="Ruiz-Romero M."/>
            <person name="Marangio P."/>
            <person name="Guigo R."/>
            <person name="Rago D."/>
            <person name="Mirbahai L."/>
            <person name="Eastwood N."/>
            <person name="Colbourne J.K."/>
            <person name="Zhou J."/>
            <person name="Mallon E."/>
            <person name="Orsini L."/>
        </authorList>
    </citation>
    <scope>NUCLEOTIDE SEQUENCE [LARGE SCALE GENOMIC DNA]</scope>
    <source>
        <strain evidence="2">LRV0_1</strain>
    </source>
</reference>
<evidence type="ECO:0000313" key="2">
    <source>
        <dbReference type="EMBL" id="KAK4025541.1"/>
    </source>
</evidence>